<dbReference type="EMBL" id="BDIP01000329">
    <property type="protein sequence ID" value="GIQ81193.1"/>
    <property type="molecule type" value="Genomic_DNA"/>
</dbReference>
<organism evidence="6 7">
    <name type="scientific">Kipferlia bialata</name>
    <dbReference type="NCBI Taxonomy" id="797122"/>
    <lineage>
        <taxon>Eukaryota</taxon>
        <taxon>Metamonada</taxon>
        <taxon>Carpediemonas-like organisms</taxon>
        <taxon>Kipferlia</taxon>
    </lineage>
</organism>
<keyword evidence="7" id="KW-1185">Reference proteome</keyword>
<dbReference type="Proteomes" id="UP000265618">
    <property type="component" value="Unassembled WGS sequence"/>
</dbReference>
<evidence type="ECO:0000256" key="5">
    <source>
        <dbReference type="SAM" id="Phobius"/>
    </source>
</evidence>
<dbReference type="GO" id="GO:0003924">
    <property type="term" value="F:GTPase activity"/>
    <property type="evidence" value="ECO:0007669"/>
    <property type="project" value="InterPro"/>
</dbReference>
<evidence type="ECO:0000313" key="7">
    <source>
        <dbReference type="Proteomes" id="UP000265618"/>
    </source>
</evidence>
<dbReference type="SUPFAM" id="SSF52540">
    <property type="entry name" value="P-loop containing nucleoside triphosphate hydrolases"/>
    <property type="match status" value="1"/>
</dbReference>
<gene>
    <name evidence="6" type="ORF">KIPB_002113</name>
</gene>
<proteinExistence type="inferred from homology"/>
<comment type="similarity">
    <text evidence="4">Belongs to the small GTPase superfamily. Arf family.</text>
</comment>
<evidence type="ECO:0000313" key="6">
    <source>
        <dbReference type="EMBL" id="GIQ81193.1"/>
    </source>
</evidence>
<protein>
    <submittedName>
        <fullName evidence="6">Small GTPase superfamily, ARF type</fullName>
    </submittedName>
</protein>
<dbReference type="PRINTS" id="PR00328">
    <property type="entry name" value="SAR1GTPBP"/>
</dbReference>
<dbReference type="InterPro" id="IPR044612">
    <property type="entry name" value="ARL2/3"/>
</dbReference>
<evidence type="ECO:0000256" key="4">
    <source>
        <dbReference type="RuleBase" id="RU003925"/>
    </source>
</evidence>
<name>A0A9K3GFP4_9EUKA</name>
<keyword evidence="1 3" id="KW-0547">Nucleotide-binding</keyword>
<dbReference type="GO" id="GO:0005525">
    <property type="term" value="F:GTP binding"/>
    <property type="evidence" value="ECO:0007669"/>
    <property type="project" value="UniProtKB-KW"/>
</dbReference>
<dbReference type="SMART" id="SM00177">
    <property type="entry name" value="ARF"/>
    <property type="match status" value="1"/>
</dbReference>
<comment type="caution">
    <text evidence="6">The sequence shown here is derived from an EMBL/GenBank/DDBJ whole genome shotgun (WGS) entry which is preliminary data.</text>
</comment>
<keyword evidence="2 3" id="KW-0342">GTP-binding</keyword>
<dbReference type="InterPro" id="IPR005225">
    <property type="entry name" value="Small_GTP-bd"/>
</dbReference>
<accession>A0A9K3GFP4</accession>
<feature type="binding site" evidence="3">
    <location>
        <position position="68"/>
    </location>
    <ligand>
        <name>GTP</name>
        <dbReference type="ChEBI" id="CHEBI:37565"/>
    </ligand>
</feature>
<keyword evidence="5" id="KW-0812">Transmembrane</keyword>
<evidence type="ECO:0000256" key="2">
    <source>
        <dbReference type="ARBA" id="ARBA00023134"/>
    </source>
</evidence>
<dbReference type="Gene3D" id="3.40.50.300">
    <property type="entry name" value="P-loop containing nucleotide triphosphate hydrolases"/>
    <property type="match status" value="1"/>
</dbReference>
<dbReference type="AlphaFoldDB" id="A0A9K3GFP4"/>
<keyword evidence="5" id="KW-1133">Transmembrane helix</keyword>
<keyword evidence="5" id="KW-0472">Membrane</keyword>
<evidence type="ECO:0000256" key="3">
    <source>
        <dbReference type="PIRSR" id="PIRSR606689-1"/>
    </source>
</evidence>
<dbReference type="SMART" id="SM00178">
    <property type="entry name" value="SAR"/>
    <property type="match status" value="1"/>
</dbReference>
<dbReference type="InterPro" id="IPR006689">
    <property type="entry name" value="Small_GTPase_ARF/SAR"/>
</dbReference>
<evidence type="ECO:0000256" key="1">
    <source>
        <dbReference type="ARBA" id="ARBA00022741"/>
    </source>
</evidence>
<dbReference type="PROSITE" id="PS51417">
    <property type="entry name" value="ARF"/>
    <property type="match status" value="1"/>
</dbReference>
<feature type="binding site" evidence="3">
    <location>
        <begin position="124"/>
        <end position="127"/>
    </location>
    <ligand>
        <name>GTP</name>
        <dbReference type="ChEBI" id="CHEBI:37565"/>
    </ligand>
</feature>
<dbReference type="NCBIfam" id="TIGR00231">
    <property type="entry name" value="small_GTP"/>
    <property type="match status" value="1"/>
</dbReference>
<dbReference type="InterPro" id="IPR027417">
    <property type="entry name" value="P-loop_NTPase"/>
</dbReference>
<dbReference type="Pfam" id="PF00025">
    <property type="entry name" value="Arf"/>
    <property type="match status" value="1"/>
</dbReference>
<dbReference type="OrthoDB" id="2011769at2759"/>
<dbReference type="PANTHER" id="PTHR45697">
    <property type="entry name" value="ADP-RIBOSYLATION FACTOR-LIKE PROTEIN 2-RELATED"/>
    <property type="match status" value="1"/>
</dbReference>
<sequence length="182" mass="20471">MFIKPDVPFRQQWLPTTVIVGAVSLLVPIYLTVYGQRHDAVATTLNEMAQTFFTLGEGYRLNMWDVGGQKTIRAYWRNYFEATDGIIWVVDSADPIRLRDCAKELWDLLDAERLAGATLLVMANKQDIPTALSMDSIKETLSLDDISSRHWAIFPVSAITGKGLEEAVDWLVDDISGRVFMG</sequence>
<feature type="transmembrane region" description="Helical" evidence="5">
    <location>
        <begin position="12"/>
        <end position="33"/>
    </location>
</feature>
<reference evidence="6 7" key="1">
    <citation type="journal article" date="2018" name="PLoS ONE">
        <title>The draft genome of Kipferlia bialata reveals reductive genome evolution in fornicate parasites.</title>
        <authorList>
            <person name="Tanifuji G."/>
            <person name="Takabayashi S."/>
            <person name="Kume K."/>
            <person name="Takagi M."/>
            <person name="Nakayama T."/>
            <person name="Kamikawa R."/>
            <person name="Inagaki Y."/>
            <person name="Hashimoto T."/>
        </authorList>
    </citation>
    <scope>NUCLEOTIDE SEQUENCE [LARGE SCALE GENOMIC DNA]</scope>
    <source>
        <strain evidence="6">NY0173</strain>
    </source>
</reference>